<name>A0A5S4EX51_9ACTN</name>
<dbReference type="InterPro" id="IPR013325">
    <property type="entry name" value="RNA_pol_sigma_r2"/>
</dbReference>
<dbReference type="GO" id="GO:0006352">
    <property type="term" value="P:DNA-templated transcription initiation"/>
    <property type="evidence" value="ECO:0007669"/>
    <property type="project" value="InterPro"/>
</dbReference>
<dbReference type="Proteomes" id="UP000309128">
    <property type="component" value="Unassembled WGS sequence"/>
</dbReference>
<dbReference type="InterPro" id="IPR007627">
    <property type="entry name" value="RNA_pol_sigma70_r2"/>
</dbReference>
<evidence type="ECO:0000313" key="8">
    <source>
        <dbReference type="EMBL" id="TMR08235.1"/>
    </source>
</evidence>
<gene>
    <name evidence="8" type="ORF">ETD86_48690</name>
</gene>
<dbReference type="SUPFAM" id="SSF88659">
    <property type="entry name" value="Sigma3 and sigma4 domains of RNA polymerase sigma factors"/>
    <property type="match status" value="1"/>
</dbReference>
<dbReference type="PANTHER" id="PTHR47756">
    <property type="entry name" value="BLL6612 PROTEIN-RELATED"/>
    <property type="match status" value="1"/>
</dbReference>
<feature type="domain" description="DUF6596" evidence="7">
    <location>
        <begin position="191"/>
        <end position="291"/>
    </location>
</feature>
<dbReference type="GO" id="GO:0003677">
    <property type="term" value="F:DNA binding"/>
    <property type="evidence" value="ECO:0007669"/>
    <property type="project" value="InterPro"/>
</dbReference>
<dbReference type="Pfam" id="PF04542">
    <property type="entry name" value="Sigma70_r2"/>
    <property type="match status" value="1"/>
</dbReference>
<dbReference type="Pfam" id="PF20239">
    <property type="entry name" value="DUF6596"/>
    <property type="match status" value="1"/>
</dbReference>
<keyword evidence="3" id="KW-0731">Sigma factor</keyword>
<keyword evidence="9" id="KW-1185">Reference proteome</keyword>
<comment type="similarity">
    <text evidence="1">Belongs to the sigma-70 factor family. ECF subfamily.</text>
</comment>
<evidence type="ECO:0000259" key="7">
    <source>
        <dbReference type="Pfam" id="PF20239"/>
    </source>
</evidence>
<organism evidence="8 9">
    <name type="scientific">Nonomuraea turkmeniaca</name>
    <dbReference type="NCBI Taxonomy" id="103838"/>
    <lineage>
        <taxon>Bacteria</taxon>
        <taxon>Bacillati</taxon>
        <taxon>Actinomycetota</taxon>
        <taxon>Actinomycetes</taxon>
        <taxon>Streptosporangiales</taxon>
        <taxon>Streptosporangiaceae</taxon>
        <taxon>Nonomuraea</taxon>
    </lineage>
</organism>
<evidence type="ECO:0000256" key="3">
    <source>
        <dbReference type="ARBA" id="ARBA00023082"/>
    </source>
</evidence>
<evidence type="ECO:0000259" key="6">
    <source>
        <dbReference type="Pfam" id="PF08281"/>
    </source>
</evidence>
<dbReference type="AlphaFoldDB" id="A0A5S4EX51"/>
<dbReference type="InterPro" id="IPR046531">
    <property type="entry name" value="DUF6596"/>
</dbReference>
<dbReference type="RefSeq" id="WP_138673417.1">
    <property type="nucleotide sequence ID" value="NZ_VCKY01000309.1"/>
</dbReference>
<evidence type="ECO:0000256" key="2">
    <source>
        <dbReference type="ARBA" id="ARBA00023015"/>
    </source>
</evidence>
<feature type="domain" description="RNA polymerase sigma factor 70 region 4 type 2" evidence="6">
    <location>
        <begin position="122"/>
        <end position="173"/>
    </location>
</feature>
<dbReference type="InterPro" id="IPR013249">
    <property type="entry name" value="RNA_pol_sigma70_r4_t2"/>
</dbReference>
<sequence length="424" mass="46207">MTEHERGSAPDVDVNEAIAQAHRREWARVLAATVRVVRDLDLAEECAQDAYAQALRTWAVSGVPARPGAWLTTVARNRGKDMLRRESVFRSALPSLVVDDAVAGPEDQGDPSAIDDDRLRLIFTCCHPALSRDAQVALTLRLVCGLSTAEVARAFLVQESAMAARITRAKKKISTARIPYRVPARTDLPERVSAVLDVVHLVFTTGHTAPVGAQLVRQDLVDGAIHLARTLYQLLPGDGQTAGLLALMLLTDARRNTRLSGTGRLVLLADQDRTRWDTRQIAEGTALLAESLRRPPTRYAVQAAIAAVHAEAATWEDTDWAEIVGLYDVLRGLWPSPVVELNRAVAIGLRDGPQAGLAALAPLLDEPALATYGYLSAARADFLRRLGRWQEAAGAYEEALTMTDNHVERAFLTGRLDEVRAHLA</sequence>
<dbReference type="Pfam" id="PF08281">
    <property type="entry name" value="Sigma70_r4_2"/>
    <property type="match status" value="1"/>
</dbReference>
<accession>A0A5S4EX51</accession>
<dbReference type="OrthoDB" id="9780299at2"/>
<proteinExistence type="inferred from homology"/>
<dbReference type="GO" id="GO:0016987">
    <property type="term" value="F:sigma factor activity"/>
    <property type="evidence" value="ECO:0007669"/>
    <property type="project" value="UniProtKB-KW"/>
</dbReference>
<dbReference type="SUPFAM" id="SSF88946">
    <property type="entry name" value="Sigma2 domain of RNA polymerase sigma factors"/>
    <property type="match status" value="1"/>
</dbReference>
<keyword evidence="4" id="KW-0804">Transcription</keyword>
<dbReference type="EMBL" id="VCKY01000309">
    <property type="protein sequence ID" value="TMR08235.1"/>
    <property type="molecule type" value="Genomic_DNA"/>
</dbReference>
<evidence type="ECO:0000256" key="1">
    <source>
        <dbReference type="ARBA" id="ARBA00010641"/>
    </source>
</evidence>
<keyword evidence="2" id="KW-0805">Transcription regulation</keyword>
<feature type="domain" description="RNA polymerase sigma-70 region 2" evidence="5">
    <location>
        <begin position="28"/>
        <end position="87"/>
    </location>
</feature>
<evidence type="ECO:0000256" key="4">
    <source>
        <dbReference type="ARBA" id="ARBA00023163"/>
    </source>
</evidence>
<protein>
    <submittedName>
        <fullName evidence="8">RNA polymerase sigma factor</fullName>
    </submittedName>
</protein>
<dbReference type="Gene3D" id="1.10.1740.10">
    <property type="match status" value="1"/>
</dbReference>
<evidence type="ECO:0000259" key="5">
    <source>
        <dbReference type="Pfam" id="PF04542"/>
    </source>
</evidence>
<reference evidence="8 9" key="1">
    <citation type="submission" date="2019-05" db="EMBL/GenBank/DDBJ databases">
        <title>Draft genome sequence of Nonomuraea turkmeniaca DSM 43926.</title>
        <authorList>
            <person name="Saricaoglu S."/>
            <person name="Isik K."/>
        </authorList>
    </citation>
    <scope>NUCLEOTIDE SEQUENCE [LARGE SCALE GENOMIC DNA]</scope>
    <source>
        <strain evidence="8 9">DSM 43926</strain>
    </source>
</reference>
<dbReference type="InterPro" id="IPR013324">
    <property type="entry name" value="RNA_pol_sigma_r3/r4-like"/>
</dbReference>
<dbReference type="PANTHER" id="PTHR47756:SF2">
    <property type="entry name" value="BLL6612 PROTEIN"/>
    <property type="match status" value="1"/>
</dbReference>
<evidence type="ECO:0000313" key="9">
    <source>
        <dbReference type="Proteomes" id="UP000309128"/>
    </source>
</evidence>
<comment type="caution">
    <text evidence="8">The sequence shown here is derived from an EMBL/GenBank/DDBJ whole genome shotgun (WGS) entry which is preliminary data.</text>
</comment>